<sequence length="235" mass="26988">MNKQLEEFLINSGHNGGDIGSAEKPSIWCCGIEWGGENINSESLQQFLATDEWKNIDGLDEMENCGNPTDQGICKVLAAVAGRKVEDYKAFAEEQQIWIKGAKTGYFKMNLFPLWFENTNVPWSKELKDIFGFADKKEYQNWCRQYRFPKMKELMQEHQPKLIIGFGKSHLNDFNLAFSDGNKQFYTNTIDDQEIYWKRENNTLLVVVPAVTGGAYSLISDQSKQEVGEFIRDLL</sequence>
<evidence type="ECO:0000313" key="2">
    <source>
        <dbReference type="Proteomes" id="UP000955338"/>
    </source>
</evidence>
<dbReference type="AlphaFoldDB" id="A0A8E3MHG4"/>
<protein>
    <submittedName>
        <fullName evidence="1">Uncharacterized protein</fullName>
    </submittedName>
</protein>
<dbReference type="RefSeq" id="WP_261920107.1">
    <property type="nucleotide sequence ID" value="NZ_CP022011.1"/>
</dbReference>
<name>A0A8E3MHG4_9PAST</name>
<dbReference type="Proteomes" id="UP000955338">
    <property type="component" value="Chromosome"/>
</dbReference>
<gene>
    <name evidence="1" type="ORF">CEP48_08115</name>
</gene>
<proteinExistence type="predicted"/>
<reference evidence="1" key="1">
    <citation type="submission" date="2017-06" db="EMBL/GenBank/DDBJ databases">
        <title>Genome sequencing of pathogenic and non-pathogenic strains within Bisgaard taxon 40.</title>
        <authorList>
            <person name="Ladner J.T."/>
            <person name="Lovett S.P."/>
            <person name="Koroleva G."/>
            <person name="Lorch J.M."/>
        </authorList>
    </citation>
    <scope>NUCLEOTIDE SEQUENCE</scope>
    <source>
        <strain evidence="1">27576-1-I1</strain>
    </source>
</reference>
<accession>A0A8E3MHG4</accession>
<organism evidence="1 2">
    <name type="scientific">Mergibacter septicus</name>
    <dbReference type="NCBI Taxonomy" id="221402"/>
    <lineage>
        <taxon>Bacteria</taxon>
        <taxon>Pseudomonadati</taxon>
        <taxon>Pseudomonadota</taxon>
        <taxon>Gammaproteobacteria</taxon>
        <taxon>Pasteurellales</taxon>
        <taxon>Pasteurellaceae</taxon>
        <taxon>Mergibacter</taxon>
    </lineage>
</organism>
<keyword evidence="2" id="KW-1185">Reference proteome</keyword>
<evidence type="ECO:0000313" key="1">
    <source>
        <dbReference type="EMBL" id="QDJ15386.1"/>
    </source>
</evidence>
<dbReference type="EMBL" id="CP022011">
    <property type="protein sequence ID" value="QDJ15386.1"/>
    <property type="molecule type" value="Genomic_DNA"/>
</dbReference>